<dbReference type="CDD" id="cd00603">
    <property type="entry name" value="IPT_PCSR"/>
    <property type="match status" value="3"/>
</dbReference>
<feature type="domain" description="IPT/TIG" evidence="2">
    <location>
        <begin position="561"/>
        <end position="642"/>
    </location>
</feature>
<proteinExistence type="predicted"/>
<keyword evidence="4" id="KW-1185">Reference proteome</keyword>
<dbReference type="PANTHER" id="PTHR46769">
    <property type="entry name" value="POLYCYSTIC KIDNEY AND HEPATIC DISEASE 1 (AUTOSOMAL RECESSIVE)-LIKE 1"/>
    <property type="match status" value="1"/>
</dbReference>
<evidence type="ECO:0000259" key="2">
    <source>
        <dbReference type="SMART" id="SM00429"/>
    </source>
</evidence>
<feature type="domain" description="IPT/TIG" evidence="2">
    <location>
        <begin position="221"/>
        <end position="303"/>
    </location>
</feature>
<evidence type="ECO:0000313" key="4">
    <source>
        <dbReference type="Proteomes" id="UP000226429"/>
    </source>
</evidence>
<comment type="caution">
    <text evidence="3">The sequence shown here is derived from an EMBL/GenBank/DDBJ whole genome shotgun (WGS) entry which is preliminary data.</text>
</comment>
<name>A0A370CFS6_9COXI</name>
<evidence type="ECO:0000256" key="1">
    <source>
        <dbReference type="ARBA" id="ARBA00022729"/>
    </source>
</evidence>
<gene>
    <name evidence="3" type="ORF">CFE62_006275</name>
</gene>
<dbReference type="CDD" id="cd00102">
    <property type="entry name" value="IPT"/>
    <property type="match status" value="11"/>
</dbReference>
<feature type="domain" description="IPT/TIG" evidence="2">
    <location>
        <begin position="1329"/>
        <end position="1409"/>
    </location>
</feature>
<feature type="domain" description="IPT/TIG" evidence="2">
    <location>
        <begin position="388"/>
        <end position="474"/>
    </location>
</feature>
<feature type="domain" description="IPT/TIG" evidence="2">
    <location>
        <begin position="1074"/>
        <end position="1155"/>
    </location>
</feature>
<accession>A0A370CFS6</accession>
<feature type="domain" description="IPT/TIG" evidence="2">
    <location>
        <begin position="900"/>
        <end position="985"/>
    </location>
</feature>
<dbReference type="Gene3D" id="2.60.40.10">
    <property type="entry name" value="Immunoglobulins"/>
    <property type="match status" value="17"/>
</dbReference>
<feature type="domain" description="IPT/TIG" evidence="2">
    <location>
        <begin position="988"/>
        <end position="1072"/>
    </location>
</feature>
<dbReference type="SMART" id="SM00429">
    <property type="entry name" value="IPT"/>
    <property type="match status" value="16"/>
</dbReference>
<sequence>MFGNNPANVTFISDSQITATVPAGTALGPVPVVVTTSGGPSAAIPYRYAAVSVITTLVPNAGSVDGGNTVTINGSGFTGASSVMFGGTAATTFTINSDSQITATAPAGTIGTAGVVVTTPGGISVPSPYTYTALPAITAINLNTGPVFGGNTVTINGHGFTDAYSITFGGTLATFTVNSDSQITVTVPAGPLTLVDLPVDVVITMLNGAATAPSAYTYSPIPVVTTLNPIAGSAAGGNTVTIKGHGFINTTGVTFGGTGVTKFTVDNDQQISATVPTGTLGAASVVVSKGLLSGTAPNPYTYTVSPGIITLNLTTGTVAGGNTVTINGRGFTGASRVMFGSEPAIFTVNSDSQITATAPAGTLGAVDVEVTTPNGIATASSAYIYSDIPAIATLNLNTGPVGGGNTVTINGSRFTSASKVTFNGNPATFTVDSDNQITAKVPAGPIIAFNNIAVDVVVTTPVGTATALNFYTYTVLPGITTLVPTAGSIAGGNTVTINGSGFIGTTGVTFGGTGVTKFTVDNDQQISATVPAHAVGSASVVVQKGLLVSATAPSPYTYNLVPGIATLAPAAGPVAGGNAVIINGGGFTSASRVMFGGTAATAFTINSDSQITATAPAGIVGSVNIAVTTPNGTSAPSAYMYQAVPVITTLNLNTGPLVGGNTVTINGSGFTNTSRVMFADNSATFTVDSDSQITTTVPLGGLIGFENFSVDVKVTTPGGTTTASNFYTYAPIPEITTLNPAAAPVAGGNIVKIGGLGFTNASGVSFGGTGAINFTVDNDQQISATVPARAALGPVDVVVSKGLASATAHIPYTYIALPTIITLDPIVGPVAGGNNLTINGRGFIGAFRVMFGNNSATFTINSDSKITAKVPTGVVGPVDVMVTTQNGTAITSSAYIYSAVPAITTLNPSTGPLVGGNTVVINGHGFITATGVSFGGSEADFTVDSDQQITAKVPGGPLFLPGNPTVDVVVVTPGGTATASNFYTYAPIPVITALAPTKGSVAGGDTVKISGLGFTNASGVSFGGSGAIGAVFTVNSDNQIIATVPAHAVGQASVVVSKGLSYAAAPIPYTYTAVPGITTLSPSAGPVTGGNAVIINGGGFTNASRVMFGATAATTFTINSASKITATAPSGTVGSVNIAVTTPNGTSAPSPYLYTAIPVITTINPPTGPFSGGNTVMINGYGFTATSKVTINGNSATFTVNNDSQISVTVPGGPLFVPGNPIVDVAVTTPGGTVTAPKSYTYTPNPVITTINPTKGSVAGGNNVVINGVGFIGATGVSFGGSGAAFTVNSDSQITTTAPARAAGSASVVVNKGIFTAVTAPSPYLYIAIPVITTLSPATGPIAGGNVVTINGSGFSGASSVMFGGNSATNFTVNSDSQITATAPQGVLGSVTVIVTTINGATSSRYTYT</sequence>
<dbReference type="InterPro" id="IPR002909">
    <property type="entry name" value="IPT_dom"/>
</dbReference>
<feature type="domain" description="IPT/TIG" evidence="2">
    <location>
        <begin position="732"/>
        <end position="815"/>
    </location>
</feature>
<feature type="domain" description="IPT/TIG" evidence="2">
    <location>
        <begin position="476"/>
        <end position="559"/>
    </location>
</feature>
<dbReference type="EMBL" id="NMOS02000022">
    <property type="protein sequence ID" value="RDH39972.1"/>
    <property type="molecule type" value="Genomic_DNA"/>
</dbReference>
<dbReference type="Pfam" id="PF01833">
    <property type="entry name" value="TIG"/>
    <property type="match status" value="17"/>
</dbReference>
<feature type="domain" description="IPT/TIG" evidence="2">
    <location>
        <begin position="644"/>
        <end position="729"/>
    </location>
</feature>
<keyword evidence="1" id="KW-0732">Signal</keyword>
<feature type="domain" description="IPT/TIG" evidence="2">
    <location>
        <begin position="817"/>
        <end position="898"/>
    </location>
</feature>
<feature type="domain" description="IPT/TIG" evidence="2">
    <location>
        <begin position="1157"/>
        <end position="1243"/>
    </location>
</feature>
<dbReference type="SUPFAM" id="SSF81296">
    <property type="entry name" value="E set domains"/>
    <property type="match status" value="17"/>
</dbReference>
<dbReference type="InterPro" id="IPR014756">
    <property type="entry name" value="Ig_E-set"/>
</dbReference>
<feature type="domain" description="IPT/TIG" evidence="2">
    <location>
        <begin position="134"/>
        <end position="219"/>
    </location>
</feature>
<reference evidence="3 4" key="1">
    <citation type="journal article" date="2017" name="Int. J. Syst. Evol. Microbiol.">
        <title>Aquarickettsiella crustaci n. gen. n. sp. (Gammaproteobacteria: Legionellales: Coxiellaceae); a bacterial pathogen of the freshwater crustacean: Gammarus fossarum (Malacostraca: Amphipoda).</title>
        <authorList>
            <person name="Bojko J."/>
            <person name="Dunn A.M."/>
            <person name="Stebbing P.D."/>
            <person name="Van Aerle R."/>
            <person name="Bacela-Spychalska K."/>
            <person name="Bean T.P."/>
            <person name="Stentiford G.D."/>
        </authorList>
    </citation>
    <scope>NUCLEOTIDE SEQUENCE [LARGE SCALE GENOMIC DNA]</scope>
    <source>
        <strain evidence="3">RA15029</strain>
    </source>
</reference>
<dbReference type="Proteomes" id="UP000226429">
    <property type="component" value="Unassembled WGS sequence"/>
</dbReference>
<dbReference type="InterPro" id="IPR052387">
    <property type="entry name" value="Fibrocystin"/>
</dbReference>
<feature type="domain" description="IPT/TIG" evidence="2">
    <location>
        <begin position="51"/>
        <end position="132"/>
    </location>
</feature>
<dbReference type="InterPro" id="IPR013783">
    <property type="entry name" value="Ig-like_fold"/>
</dbReference>
<reference evidence="3 4" key="2">
    <citation type="journal article" date="2018" name="J. Invertebr. Pathol.">
        <title>'Candidatus Aquirickettsiella gammari' (Gammaproteobacteria: Legionellales: Coxiellaceae): A bacterial pathogen of the freshwater crustacean Gammarus fossarum (Malacostraca: Amphipoda).</title>
        <authorList>
            <person name="Bojko J."/>
            <person name="Dunn A.M."/>
            <person name="Stebbing P.D."/>
            <person name="van Aerle R."/>
            <person name="Bacela-Spychalska K."/>
            <person name="Bean T.P."/>
            <person name="Urrutia A."/>
            <person name="Stentiford G.D."/>
        </authorList>
    </citation>
    <scope>NUCLEOTIDE SEQUENCE [LARGE SCALE GENOMIC DNA]</scope>
    <source>
        <strain evidence="3">RA15029</strain>
    </source>
</reference>
<feature type="domain" description="IPT/TIG" evidence="2">
    <location>
        <begin position="1245"/>
        <end position="1327"/>
    </location>
</feature>
<protein>
    <submittedName>
        <fullName evidence="3">Phospholipase</fullName>
    </submittedName>
</protein>
<dbReference type="PANTHER" id="PTHR46769:SF2">
    <property type="entry name" value="FIBROCYSTIN-L ISOFORM 2 PRECURSOR-RELATED"/>
    <property type="match status" value="1"/>
</dbReference>
<organism evidence="3 4">
    <name type="scientific">Candidatus Aquirickettsiella gammari</name>
    <dbReference type="NCBI Taxonomy" id="2016198"/>
    <lineage>
        <taxon>Bacteria</taxon>
        <taxon>Pseudomonadati</taxon>
        <taxon>Pseudomonadota</taxon>
        <taxon>Gammaproteobacteria</taxon>
        <taxon>Legionellales</taxon>
        <taxon>Coxiellaceae</taxon>
        <taxon>Candidatus Aquirickettsiella</taxon>
    </lineage>
</organism>
<evidence type="ECO:0000313" key="3">
    <source>
        <dbReference type="EMBL" id="RDH39972.1"/>
    </source>
</evidence>
<feature type="domain" description="IPT/TIG" evidence="2">
    <location>
        <begin position="305"/>
        <end position="386"/>
    </location>
</feature>